<keyword evidence="2" id="KW-0812">Transmembrane</keyword>
<protein>
    <submittedName>
        <fullName evidence="3">Uncharacterized protein</fullName>
    </submittedName>
</protein>
<feature type="transmembrane region" description="Helical" evidence="2">
    <location>
        <begin position="268"/>
        <end position="290"/>
    </location>
</feature>
<evidence type="ECO:0000256" key="1">
    <source>
        <dbReference type="SAM" id="MobiDB-lite"/>
    </source>
</evidence>
<dbReference type="EMBL" id="JPKY01000179">
    <property type="protein sequence ID" value="KFH40653.1"/>
    <property type="molecule type" value="Genomic_DNA"/>
</dbReference>
<evidence type="ECO:0000256" key="2">
    <source>
        <dbReference type="SAM" id="Phobius"/>
    </source>
</evidence>
<keyword evidence="2" id="KW-0472">Membrane</keyword>
<gene>
    <name evidence="3" type="ORF">ACRE_086490</name>
</gene>
<evidence type="ECO:0000313" key="4">
    <source>
        <dbReference type="Proteomes" id="UP000029964"/>
    </source>
</evidence>
<proteinExistence type="predicted"/>
<keyword evidence="2" id="KW-1133">Transmembrane helix</keyword>
<dbReference type="HOGENOM" id="CLU_012879_1_0_1"/>
<feature type="region of interest" description="Disordered" evidence="1">
    <location>
        <begin position="1"/>
        <end position="106"/>
    </location>
</feature>
<feature type="compositionally biased region" description="Low complexity" evidence="1">
    <location>
        <begin position="26"/>
        <end position="36"/>
    </location>
</feature>
<organism evidence="3 4">
    <name type="scientific">Hapsidospora chrysogenum (strain ATCC 11550 / CBS 779.69 / DSM 880 / IAM 14645 / JCM 23072 / IMI 49137)</name>
    <name type="common">Acremonium chrysogenum</name>
    <dbReference type="NCBI Taxonomy" id="857340"/>
    <lineage>
        <taxon>Eukaryota</taxon>
        <taxon>Fungi</taxon>
        <taxon>Dikarya</taxon>
        <taxon>Ascomycota</taxon>
        <taxon>Pezizomycotina</taxon>
        <taxon>Sordariomycetes</taxon>
        <taxon>Hypocreomycetidae</taxon>
        <taxon>Hypocreales</taxon>
        <taxon>Bionectriaceae</taxon>
        <taxon>Hapsidospora</taxon>
    </lineage>
</organism>
<feature type="compositionally biased region" description="Basic and acidic residues" evidence="1">
    <location>
        <begin position="91"/>
        <end position="106"/>
    </location>
</feature>
<keyword evidence="4" id="KW-1185">Reference proteome</keyword>
<sequence length="804" mass="87910">MITEQPPSPSGAGSARGPPLPHHPSIRASAISAPSSESERTEKVSPPQVVEKQTPSGGYALSQWDRPDSGLDPASEPMLVSDGDNSYPAMSKRETEHRVDPIEPPRRSFTNVTVAQGVKKNLGLTILDTFSRKRGPKVEEPKVAIEKGRLVALSGLLVHIVPVCGCIALLYLNFVGYYIGGELAGYKNQDSAKVNALQFVAKFHEVTMMSSLTVIIFTMLRRKLVSDTKVPLGALFSGFEFANIQYLWSRELWGSFVPMAQACGWFYVFSLILATLIVPLIGPASALLMIPRLHDWPAGGTTFYLNATRDEIWPAQVTAANVPEFCRALSQPGSFEERACPAGGWEAIKSGYAGLAISDEENIIGDVSTRFFSGGGPFPIPGKIGLTTMLVSFRSTVTQLCISDVLLRVTQIWSTASENQRTTVGKQFKYRKEAKFFIEEDVLQPWTGTLCHGMTVAHDATEVEAAFTSPVELMTTVYSNFTLEPDLMNSAYPSVTFVDNLQDMHSSIAAIVVLPKAAFSDDDEDSSGSTSNDTTILSCLTSSQWVESKPYLSNQRVYQRSWTSHNEYEYPDHADYDQENAGKPIQIDTSWAEYLNPTVDADNGTVFQELVYGSRASGTIDDAPLIERLLSAMITNGLARIGYSAFAQGSLPDLDLPNWADPIFPKGTFGTGGEIWDTSDVDTSNMLKAEVKVTVNGYGLWIESRTVLSAAIILLIYCCFTLPHAIFVALTGVSYMSWDSITNLTTLAIQSRRTKTLHNTTAGVAGNEVYKTPVKLRAVDGQVEILFEDTERESELVRAGVAYS</sequence>
<reference evidence="4" key="1">
    <citation type="journal article" date="2014" name="Genome Announc.">
        <title>Genome sequence and annotation of Acremonium chrysogenum, producer of the beta-lactam antibiotic cephalosporin C.</title>
        <authorList>
            <person name="Terfehr D."/>
            <person name="Dahlmann T.A."/>
            <person name="Specht T."/>
            <person name="Zadra I."/>
            <person name="Kuernsteiner H."/>
            <person name="Kueck U."/>
        </authorList>
    </citation>
    <scope>NUCLEOTIDE SEQUENCE [LARGE SCALE GENOMIC DNA]</scope>
    <source>
        <strain evidence="4">ATCC 11550 / CBS 779.69 / DSM 880 / IAM 14645 / JCM 23072 / IMI 49137</strain>
    </source>
</reference>
<dbReference type="AlphaFoldDB" id="A0A086SU71"/>
<comment type="caution">
    <text evidence="3">The sequence shown here is derived from an EMBL/GenBank/DDBJ whole genome shotgun (WGS) entry which is preliminary data.</text>
</comment>
<feature type="transmembrane region" description="Helical" evidence="2">
    <location>
        <begin position="707"/>
        <end position="730"/>
    </location>
</feature>
<accession>A0A086SU71</accession>
<dbReference type="Proteomes" id="UP000029964">
    <property type="component" value="Unassembled WGS sequence"/>
</dbReference>
<dbReference type="OrthoDB" id="426882at2759"/>
<feature type="transmembrane region" description="Helical" evidence="2">
    <location>
        <begin position="150"/>
        <end position="179"/>
    </location>
</feature>
<evidence type="ECO:0000313" key="3">
    <source>
        <dbReference type="EMBL" id="KFH40653.1"/>
    </source>
</evidence>
<name>A0A086SU71_HAPC1</name>